<keyword evidence="3" id="KW-0597">Phosphoprotein</keyword>
<feature type="compositionally biased region" description="Basic and acidic residues" evidence="12">
    <location>
        <begin position="275"/>
        <end position="294"/>
    </location>
</feature>
<keyword evidence="16" id="KW-1185">Reference proteome</keyword>
<evidence type="ECO:0000256" key="4">
    <source>
        <dbReference type="ARBA" id="ARBA00022990"/>
    </source>
</evidence>
<evidence type="ECO:0000256" key="12">
    <source>
        <dbReference type="SAM" id="MobiDB-lite"/>
    </source>
</evidence>
<keyword evidence="6" id="KW-0458">Lysosome</keyword>
<dbReference type="SUPFAM" id="SSF140741">
    <property type="entry name" value="RUN domain-like"/>
    <property type="match status" value="1"/>
</dbReference>
<feature type="compositionally biased region" description="Polar residues" evidence="12">
    <location>
        <begin position="509"/>
        <end position="527"/>
    </location>
</feature>
<dbReference type="InterPro" id="IPR037213">
    <property type="entry name" value="Run_dom_sf"/>
</dbReference>
<evidence type="ECO:0000256" key="7">
    <source>
        <dbReference type="ARBA" id="ARBA00023765"/>
    </source>
</evidence>
<feature type="domain" description="PH" evidence="13">
    <location>
        <begin position="843"/>
        <end position="945"/>
    </location>
</feature>
<reference evidence="15" key="1">
    <citation type="submission" date="2022-01" db="EMBL/GenBank/DDBJ databases">
        <authorList>
            <person name="Braso-Vives M."/>
        </authorList>
    </citation>
    <scope>NUCLEOTIDE SEQUENCE</scope>
</reference>
<evidence type="ECO:0000256" key="5">
    <source>
        <dbReference type="ARBA" id="ARBA00023136"/>
    </source>
</evidence>
<feature type="region of interest" description="Disordered" evidence="12">
    <location>
        <begin position="263"/>
        <end position="442"/>
    </location>
</feature>
<dbReference type="InterPro" id="IPR011993">
    <property type="entry name" value="PH-like_dom_sf"/>
</dbReference>
<feature type="compositionally biased region" description="Basic residues" evidence="12">
    <location>
        <begin position="321"/>
        <end position="333"/>
    </location>
</feature>
<dbReference type="Gene3D" id="1.20.58.900">
    <property type="match status" value="1"/>
</dbReference>
<evidence type="ECO:0000256" key="8">
    <source>
        <dbReference type="ARBA" id="ARBA00029433"/>
    </source>
</evidence>
<evidence type="ECO:0000256" key="11">
    <source>
        <dbReference type="ARBA" id="ARBA00068201"/>
    </source>
</evidence>
<dbReference type="InterPro" id="IPR047327">
    <property type="entry name" value="RUN_PLEKHM2"/>
</dbReference>
<dbReference type="GO" id="GO:0005765">
    <property type="term" value="C:lysosomal membrane"/>
    <property type="evidence" value="ECO:0007669"/>
    <property type="project" value="UniProtKB-SubCell"/>
</dbReference>
<dbReference type="PROSITE" id="PS50826">
    <property type="entry name" value="RUN"/>
    <property type="match status" value="1"/>
</dbReference>
<feature type="domain" description="RUN" evidence="14">
    <location>
        <begin position="70"/>
        <end position="192"/>
    </location>
</feature>
<accession>A0A8J9YR28</accession>
<dbReference type="GO" id="GO:0019894">
    <property type="term" value="F:kinesin binding"/>
    <property type="evidence" value="ECO:0007669"/>
    <property type="project" value="TreeGrafter"/>
</dbReference>
<feature type="compositionally biased region" description="Low complexity" evidence="12">
    <location>
        <begin position="344"/>
        <end position="359"/>
    </location>
</feature>
<keyword evidence="4" id="KW-0007">Acetylation</keyword>
<evidence type="ECO:0000256" key="2">
    <source>
        <dbReference type="ARBA" id="ARBA00022490"/>
    </source>
</evidence>
<keyword evidence="2" id="KW-0963">Cytoplasm</keyword>
<keyword evidence="5" id="KW-0472">Membrane</keyword>
<proteinExistence type="predicted"/>
<dbReference type="Pfam" id="PF00169">
    <property type="entry name" value="PH"/>
    <property type="match status" value="1"/>
</dbReference>
<dbReference type="SMART" id="SM00233">
    <property type="entry name" value="PH"/>
    <property type="match status" value="1"/>
</dbReference>
<feature type="compositionally biased region" description="Basic and acidic residues" evidence="12">
    <location>
        <begin position="604"/>
        <end position="634"/>
    </location>
</feature>
<dbReference type="FunFam" id="2.30.29.30:FF:000148">
    <property type="entry name" value="pleckstrin homology domain-containing family M member 2"/>
    <property type="match status" value="1"/>
</dbReference>
<dbReference type="Proteomes" id="UP000838412">
    <property type="component" value="Chromosome 11"/>
</dbReference>
<dbReference type="Pfam" id="PF02759">
    <property type="entry name" value="RUN"/>
    <property type="match status" value="1"/>
</dbReference>
<comment type="subunit">
    <text evidence="10">Interacts with KLC2 (via TPR repeats). Interacts with KIF5B. Interacts with BORCS5. Interacts (via RUN domain) with ARL8B (GTP-bound form); PLEKHM1 and PLEKHM2 compete for interaction with ARL8B. Interacts with ARL8A.</text>
</comment>
<dbReference type="InterPro" id="IPR001849">
    <property type="entry name" value="PH_domain"/>
</dbReference>
<dbReference type="InterPro" id="IPR057288">
    <property type="entry name" value="PH_PLEKHM2"/>
</dbReference>
<dbReference type="EMBL" id="OV696696">
    <property type="protein sequence ID" value="CAH1239433.1"/>
    <property type="molecule type" value="Genomic_DNA"/>
</dbReference>
<evidence type="ECO:0000313" key="16">
    <source>
        <dbReference type="Proteomes" id="UP000838412"/>
    </source>
</evidence>
<dbReference type="PROSITE" id="PS50003">
    <property type="entry name" value="PH_DOMAIN"/>
    <property type="match status" value="1"/>
</dbReference>
<dbReference type="CDD" id="cd13309">
    <property type="entry name" value="PH_SKIP"/>
    <property type="match status" value="1"/>
</dbReference>
<comment type="function">
    <text evidence="9">Plays a role in lysosomes movement and localization at the cell periphery acting as an effector of ARL8B. Required for ARL8B to exert its effects on lysosome location, recruits kinesin-1 to lysosomes and hence direct their movement toward microtubule plus ends. Binding to ARL8B provides a link from lysosomal membranes to plus-end-directed motility. Critical factor involved in NK cell-mediated cytotoxicity. Drives the polarization of cytolytic granules and microtubule-organizing centers (MTOCs) toward the immune synapse between effector NK lymphocytes and target cells. Required for maintenance of the Golgi apparatus organization. May play a role in membrane tubulation.</text>
</comment>
<dbReference type="Pfam" id="PF23142">
    <property type="entry name" value="PH_PLEKHM2"/>
    <property type="match status" value="1"/>
</dbReference>
<evidence type="ECO:0000256" key="1">
    <source>
        <dbReference type="ARBA" id="ARBA00004496"/>
    </source>
</evidence>
<feature type="compositionally biased region" description="Basic and acidic residues" evidence="12">
    <location>
        <begin position="535"/>
        <end position="544"/>
    </location>
</feature>
<dbReference type="SUPFAM" id="SSF50729">
    <property type="entry name" value="PH domain-like"/>
    <property type="match status" value="1"/>
</dbReference>
<feature type="region of interest" description="Disordered" evidence="12">
    <location>
        <begin position="471"/>
        <end position="656"/>
    </location>
</feature>
<dbReference type="CDD" id="cd17680">
    <property type="entry name" value="RUN_PLEKHM2"/>
    <property type="match status" value="1"/>
</dbReference>
<name>A0A8J9YR28_BRALA</name>
<dbReference type="PANTHER" id="PTHR46556">
    <property type="entry name" value="PLECKSTRIN HOMOLOGY DOMAIN-CONTAINING FAMILY M MEMBER 2"/>
    <property type="match status" value="1"/>
</dbReference>
<dbReference type="InterPro" id="IPR053015">
    <property type="entry name" value="PH_domain-containing_M2"/>
</dbReference>
<evidence type="ECO:0000259" key="14">
    <source>
        <dbReference type="PROSITE" id="PS50826"/>
    </source>
</evidence>
<feature type="compositionally biased region" description="Acidic residues" evidence="12">
    <location>
        <begin position="495"/>
        <end position="506"/>
    </location>
</feature>
<dbReference type="GO" id="GO:0010008">
    <property type="term" value="C:endosome membrane"/>
    <property type="evidence" value="ECO:0007669"/>
    <property type="project" value="TreeGrafter"/>
</dbReference>
<evidence type="ECO:0000259" key="13">
    <source>
        <dbReference type="PROSITE" id="PS50003"/>
    </source>
</evidence>
<dbReference type="OrthoDB" id="9983817at2759"/>
<evidence type="ECO:0000256" key="10">
    <source>
        <dbReference type="ARBA" id="ARBA00064695"/>
    </source>
</evidence>
<dbReference type="InterPro" id="IPR004012">
    <property type="entry name" value="Run_dom"/>
</dbReference>
<dbReference type="GO" id="GO:0007030">
    <property type="term" value="P:Golgi organization"/>
    <property type="evidence" value="ECO:0007669"/>
    <property type="project" value="TreeGrafter"/>
</dbReference>
<dbReference type="GO" id="GO:0032418">
    <property type="term" value="P:lysosome localization"/>
    <property type="evidence" value="ECO:0007669"/>
    <property type="project" value="TreeGrafter"/>
</dbReference>
<sequence length="1072" mass="118747">MTHNSLYHHGRPESENFSSALNFFGSFEKRATMERLKLKDRILDNIARAVKGIQDLQACKGDPETASPLTNQDREIQALCEHLDHAFLHGLRNVTKGYWVVVPHFTRKDAIKQIQGMGNVTTDLGRGRAWLYLALNENALESYLRVFKENSALVRKYYVRHALLRDEQRLLVMTTLASGLEYLKFELDVDVPYLDLTSSLPLSRDERYSEYDDDRISQQSLDAISTTSSISGYTTGSGFTTPGSDSAICVRSEFVDIEYVAPGASAEGPLPNGPIRKEKTPERAQRPDSLERTFRISRISDPGATPKASSADSGGLEVIRKKTKKGGKKKKAVARQQDATPSPSGSASEELSRASSSSGVDVRNTGEGQSVSNNEGRNGGLEENRATEQNAGTNEAPREVTGNPAGQGPNPGGQGQSQGGTGAEGGAQGGQPPTQNVHAQAAGFVNDLELLLTNNNEDLNSNPTNCTDQTCHAHTYGLPPPNPPADAQGAVAGGNEEDNIQDDDVDLQGNFSDSPIFSSLANDTNEVPLSEEIAEAERLRRQQYEEEEDDDSVTLGSSYQSDVGSYSGSENMGYRTGPNALGRDGSPGGSQGSPRPQRPARLNPFDRDSPRRGRGKDERDGQNERGWEEKNGDSEEKEEEENLMMKRTTPDSHDADIKVDNNTLLYLMLEVFKEEGEQFSKMFRMSTGHMEGDLHSVYVLITDFCMYLLRKGSGDQQFECEDAIRHNDLDYISISLNHQYVQIVCTNRRKQFWVDSGDELLTRMFVTHLHAAMSTGFRIEPFPAVLTDATTQKIALRKWAAKEAKCNTSELDLLLYTLVHWWDPQDFARTPSDSGQPSSLHDGVTKDGVLLYKAATGYLRGTTWKSGFFLLSNGMLYQYGQRSDVVPQMSIQLTGPDCNGCRRINSGEKLHSFEILQTDRASLELAATSDLEVQEWLQALCQAVSQGVPEKGEPPSSVVPCCLALTSLKMFACHEDCQTSFFRSLGSVGLKDISGLSVNEEIDYYCIVELDDKQDPWVLYFNCTHEQRKFIHVLQEAWSELFQVDLPVAPLDDDIRRRKCREGLVSVQKNRR</sequence>
<dbReference type="SMART" id="SM00593">
    <property type="entry name" value="RUN"/>
    <property type="match status" value="1"/>
</dbReference>
<evidence type="ECO:0000313" key="15">
    <source>
        <dbReference type="EMBL" id="CAH1239433.1"/>
    </source>
</evidence>
<feature type="compositionally biased region" description="Gly residues" evidence="12">
    <location>
        <begin position="409"/>
        <end position="429"/>
    </location>
</feature>
<dbReference type="GO" id="GO:0032880">
    <property type="term" value="P:regulation of protein localization"/>
    <property type="evidence" value="ECO:0007669"/>
    <property type="project" value="TreeGrafter"/>
</dbReference>
<dbReference type="PANTHER" id="PTHR46556:SF1">
    <property type="entry name" value="PLECKSTRIN HOMOLOGY DOMAIN-CONTAINING FAMILY M MEMBER 2"/>
    <property type="match status" value="1"/>
</dbReference>
<comment type="subcellular location">
    <subcellularLocation>
        <location evidence="1">Cytoplasm</location>
    </subcellularLocation>
    <subcellularLocation>
        <location evidence="8">Endomembrane system</location>
        <topology evidence="8">Peripheral membrane protein</topology>
        <orientation evidence="8">Cytoplasmic side</orientation>
    </subcellularLocation>
    <subcellularLocation>
        <location evidence="7">Lysosome membrane</location>
        <topology evidence="7">Peripheral membrane protein</topology>
    </subcellularLocation>
</comment>
<evidence type="ECO:0000256" key="6">
    <source>
        <dbReference type="ARBA" id="ARBA00023228"/>
    </source>
</evidence>
<dbReference type="Gene3D" id="2.30.29.30">
    <property type="entry name" value="Pleckstrin-homology domain (PH domain)/Phosphotyrosine-binding domain (PTB)"/>
    <property type="match status" value="1"/>
</dbReference>
<dbReference type="FunFam" id="1.20.58.900:FF:000004">
    <property type="entry name" value="pleckstrin homology domain-containing family M member 2 isoform X2"/>
    <property type="match status" value="1"/>
</dbReference>
<dbReference type="AlphaFoldDB" id="A0A8J9YR28"/>
<feature type="compositionally biased region" description="Polar residues" evidence="12">
    <location>
        <begin position="554"/>
        <end position="570"/>
    </location>
</feature>
<gene>
    <name evidence="15" type="primary">PLEKHM2</name>
    <name evidence="15" type="ORF">BLAG_LOCUS3740</name>
</gene>
<protein>
    <recommendedName>
        <fullName evidence="11">Pleckstrin homology domain-containing family M member 2</fullName>
    </recommendedName>
</protein>
<evidence type="ECO:0000256" key="9">
    <source>
        <dbReference type="ARBA" id="ARBA00056822"/>
    </source>
</evidence>
<evidence type="ECO:0000256" key="3">
    <source>
        <dbReference type="ARBA" id="ARBA00022553"/>
    </source>
</evidence>
<organism evidence="15 16">
    <name type="scientific">Branchiostoma lanceolatum</name>
    <name type="common">Common lancelet</name>
    <name type="synonym">Amphioxus lanceolatum</name>
    <dbReference type="NCBI Taxonomy" id="7740"/>
    <lineage>
        <taxon>Eukaryota</taxon>
        <taxon>Metazoa</taxon>
        <taxon>Chordata</taxon>
        <taxon>Cephalochordata</taxon>
        <taxon>Leptocardii</taxon>
        <taxon>Amphioxiformes</taxon>
        <taxon>Branchiostomatidae</taxon>
        <taxon>Branchiostoma</taxon>
    </lineage>
</organism>